<keyword evidence="2" id="KW-1185">Reference proteome</keyword>
<accession>A0AAN8U4S5</accession>
<organism evidence="1 2">
    <name type="scientific">Solanum bulbocastanum</name>
    <name type="common">Wild potato</name>
    <dbReference type="NCBI Taxonomy" id="147425"/>
    <lineage>
        <taxon>Eukaryota</taxon>
        <taxon>Viridiplantae</taxon>
        <taxon>Streptophyta</taxon>
        <taxon>Embryophyta</taxon>
        <taxon>Tracheophyta</taxon>
        <taxon>Spermatophyta</taxon>
        <taxon>Magnoliopsida</taxon>
        <taxon>eudicotyledons</taxon>
        <taxon>Gunneridae</taxon>
        <taxon>Pentapetalae</taxon>
        <taxon>asterids</taxon>
        <taxon>lamiids</taxon>
        <taxon>Solanales</taxon>
        <taxon>Solanaceae</taxon>
        <taxon>Solanoideae</taxon>
        <taxon>Solaneae</taxon>
        <taxon>Solanum</taxon>
    </lineage>
</organism>
<proteinExistence type="predicted"/>
<gene>
    <name evidence="1" type="ORF">RDI58_003892</name>
</gene>
<reference evidence="1 2" key="1">
    <citation type="submission" date="2024-02" db="EMBL/GenBank/DDBJ databases">
        <title>de novo genome assembly of Solanum bulbocastanum strain 11H21.</title>
        <authorList>
            <person name="Hosaka A.J."/>
        </authorList>
    </citation>
    <scope>NUCLEOTIDE SEQUENCE [LARGE SCALE GENOMIC DNA]</scope>
    <source>
        <tissue evidence="1">Young leaves</tissue>
    </source>
</reference>
<dbReference type="AlphaFoldDB" id="A0AAN8U4S5"/>
<dbReference type="EMBL" id="JBANQN010000002">
    <property type="protein sequence ID" value="KAK6796191.1"/>
    <property type="molecule type" value="Genomic_DNA"/>
</dbReference>
<sequence>MDKENNTKICVKWYHPSTGFLKHNGDGVFSPSGEGTGIGGVVRNYSDDWITGFLTKAWAITIPWPN</sequence>
<name>A0AAN8U4S5_SOLBU</name>
<comment type="caution">
    <text evidence="1">The sequence shown here is derived from an EMBL/GenBank/DDBJ whole genome shotgun (WGS) entry which is preliminary data.</text>
</comment>
<dbReference type="Proteomes" id="UP001371456">
    <property type="component" value="Unassembled WGS sequence"/>
</dbReference>
<protein>
    <submittedName>
        <fullName evidence="1">Uncharacterized protein</fullName>
    </submittedName>
</protein>
<evidence type="ECO:0000313" key="1">
    <source>
        <dbReference type="EMBL" id="KAK6796191.1"/>
    </source>
</evidence>
<evidence type="ECO:0000313" key="2">
    <source>
        <dbReference type="Proteomes" id="UP001371456"/>
    </source>
</evidence>